<feature type="domain" description="SLBB" evidence="16">
    <location>
        <begin position="251"/>
        <end position="339"/>
    </location>
</feature>
<dbReference type="GO" id="GO:0015288">
    <property type="term" value="F:porin activity"/>
    <property type="evidence" value="ECO:0007669"/>
    <property type="project" value="UniProtKB-KW"/>
</dbReference>
<keyword evidence="13" id="KW-0998">Cell outer membrane</keyword>
<evidence type="ECO:0000259" key="16">
    <source>
        <dbReference type="Pfam" id="PF22461"/>
    </source>
</evidence>
<name>A0A261VN71_9BORD</name>
<accession>A0A261VN71</accession>
<keyword evidence="14" id="KW-0449">Lipoprotein</keyword>
<evidence type="ECO:0000256" key="13">
    <source>
        <dbReference type="ARBA" id="ARBA00023237"/>
    </source>
</evidence>
<evidence type="ECO:0000256" key="6">
    <source>
        <dbReference type="ARBA" id="ARBA00022692"/>
    </source>
</evidence>
<keyword evidence="4" id="KW-1134">Transmembrane beta strand</keyword>
<dbReference type="OrthoDB" id="9808421at2"/>
<evidence type="ECO:0000256" key="10">
    <source>
        <dbReference type="ARBA" id="ARBA00023114"/>
    </source>
</evidence>
<keyword evidence="8" id="KW-0625">Polysaccharide transport</keyword>
<dbReference type="RefSeq" id="WP_094813029.1">
    <property type="nucleotide sequence ID" value="NZ_NEVU01000002.1"/>
</dbReference>
<keyword evidence="7" id="KW-0732">Signal</keyword>
<dbReference type="PANTHER" id="PTHR33619">
    <property type="entry name" value="POLYSACCHARIDE EXPORT PROTEIN GFCE-RELATED"/>
    <property type="match status" value="1"/>
</dbReference>
<evidence type="ECO:0000256" key="7">
    <source>
        <dbReference type="ARBA" id="ARBA00022729"/>
    </source>
</evidence>
<dbReference type="EMBL" id="NEVU01000002">
    <property type="protein sequence ID" value="OZI74932.1"/>
    <property type="molecule type" value="Genomic_DNA"/>
</dbReference>
<keyword evidence="9" id="KW-0406">Ion transport</keyword>
<keyword evidence="11" id="KW-0472">Membrane</keyword>
<evidence type="ECO:0000256" key="14">
    <source>
        <dbReference type="ARBA" id="ARBA00023288"/>
    </source>
</evidence>
<keyword evidence="6" id="KW-0812">Transmembrane</keyword>
<dbReference type="AlphaFoldDB" id="A0A261VN71"/>
<comment type="caution">
    <text evidence="17">The sequence shown here is derived from an EMBL/GenBank/DDBJ whole genome shotgun (WGS) entry which is preliminary data.</text>
</comment>
<feature type="domain" description="Polysaccharide export protein N-terminal" evidence="15">
    <location>
        <begin position="83"/>
        <end position="166"/>
    </location>
</feature>
<evidence type="ECO:0000256" key="1">
    <source>
        <dbReference type="ARBA" id="ARBA00004571"/>
    </source>
</evidence>
<dbReference type="Pfam" id="PF22461">
    <property type="entry name" value="SLBB_2"/>
    <property type="match status" value="1"/>
</dbReference>
<evidence type="ECO:0000256" key="8">
    <source>
        <dbReference type="ARBA" id="ARBA00023047"/>
    </source>
</evidence>
<keyword evidence="3" id="KW-0813">Transport</keyword>
<reference evidence="18" key="1">
    <citation type="submission" date="2017-05" db="EMBL/GenBank/DDBJ databases">
        <title>Complete and WGS of Bordetella genogroups.</title>
        <authorList>
            <person name="Spilker T."/>
            <person name="Lipuma J."/>
        </authorList>
    </citation>
    <scope>NUCLEOTIDE SEQUENCE [LARGE SCALE GENOMIC DNA]</scope>
    <source>
        <strain evidence="18">AU6712</strain>
    </source>
</reference>
<dbReference type="InterPro" id="IPR049712">
    <property type="entry name" value="Poly_export"/>
</dbReference>
<dbReference type="PROSITE" id="PS51257">
    <property type="entry name" value="PROKAR_LIPOPROTEIN"/>
    <property type="match status" value="1"/>
</dbReference>
<keyword evidence="12" id="KW-0564">Palmitate</keyword>
<dbReference type="Pfam" id="PF02563">
    <property type="entry name" value="Poly_export"/>
    <property type="match status" value="1"/>
</dbReference>
<keyword evidence="5" id="KW-0762">Sugar transport</keyword>
<evidence type="ECO:0000259" key="15">
    <source>
        <dbReference type="Pfam" id="PF02563"/>
    </source>
</evidence>
<evidence type="ECO:0000256" key="4">
    <source>
        <dbReference type="ARBA" id="ARBA00022452"/>
    </source>
</evidence>
<evidence type="ECO:0000256" key="11">
    <source>
        <dbReference type="ARBA" id="ARBA00023136"/>
    </source>
</evidence>
<evidence type="ECO:0000313" key="17">
    <source>
        <dbReference type="EMBL" id="OZI74932.1"/>
    </source>
</evidence>
<evidence type="ECO:0000313" key="18">
    <source>
        <dbReference type="Proteomes" id="UP000216429"/>
    </source>
</evidence>
<protein>
    <submittedName>
        <fullName evidence="17">Capsule biosynthesis protein CapA</fullName>
    </submittedName>
</protein>
<evidence type="ECO:0000256" key="2">
    <source>
        <dbReference type="ARBA" id="ARBA00009450"/>
    </source>
</evidence>
<dbReference type="InterPro" id="IPR003715">
    <property type="entry name" value="Poly_export_N"/>
</dbReference>
<keyword evidence="18" id="KW-1185">Reference proteome</keyword>
<proteinExistence type="inferred from homology"/>
<dbReference type="Proteomes" id="UP000216429">
    <property type="component" value="Unassembled WGS sequence"/>
</dbReference>
<comment type="subcellular location">
    <subcellularLocation>
        <location evidence="1">Cell outer membrane</location>
        <topology evidence="1">Multi-pass membrane protein</topology>
    </subcellularLocation>
</comment>
<dbReference type="GO" id="GO:0006811">
    <property type="term" value="P:monoatomic ion transport"/>
    <property type="evidence" value="ECO:0007669"/>
    <property type="project" value="UniProtKB-KW"/>
</dbReference>
<evidence type="ECO:0000256" key="3">
    <source>
        <dbReference type="ARBA" id="ARBA00022448"/>
    </source>
</evidence>
<dbReference type="Gene3D" id="3.30.1950.10">
    <property type="entry name" value="wza like domain"/>
    <property type="match status" value="1"/>
</dbReference>
<comment type="similarity">
    <text evidence="2">Belongs to the BexD/CtrA/VexA family.</text>
</comment>
<sequence length="367" mass="39161">MRKPFLPVLRFLPLVILMGLSGCSILAGSGPTRGAIMDAGSAQGAATPGAYDVVDLSATTIAPYVLRRVEEVEGNTSDGYAGNMRVRAGDVLRIMVADSMEGGLFAPLNAGGTVFDAVRIDADGMISLPYAGHLRVRNKTLGAIEQMIKNALRNTAAVQPQVMVDLADDRSNSVLVTGAVPQPGRFGGNKSPLTALDAVAQAGGTTLPPYQVDVIIRNGTRMTRVPYQQLLNGRNVALDPRSEVVVEPNLKRFVAMGAITKPGLHELPSKRSNLLDALGVAGGLNDRAADATGVFVFRLDGLDAAGQTRPTVFRLNMRNPESMFLAKQFELRPEDVIYVSNAPMYEWEKIITPIVQVLIVGQRVGAN</sequence>
<evidence type="ECO:0000256" key="12">
    <source>
        <dbReference type="ARBA" id="ARBA00023139"/>
    </source>
</evidence>
<evidence type="ECO:0000256" key="5">
    <source>
        <dbReference type="ARBA" id="ARBA00022597"/>
    </source>
</evidence>
<dbReference type="GO" id="GO:0046930">
    <property type="term" value="C:pore complex"/>
    <property type="evidence" value="ECO:0007669"/>
    <property type="project" value="UniProtKB-KW"/>
</dbReference>
<dbReference type="PANTHER" id="PTHR33619:SF3">
    <property type="entry name" value="POLYSACCHARIDE EXPORT PROTEIN GFCE-RELATED"/>
    <property type="match status" value="1"/>
</dbReference>
<dbReference type="GO" id="GO:0015159">
    <property type="term" value="F:polysaccharide transmembrane transporter activity"/>
    <property type="evidence" value="ECO:0007669"/>
    <property type="project" value="InterPro"/>
</dbReference>
<dbReference type="InterPro" id="IPR054765">
    <property type="entry name" value="SLBB_dom"/>
</dbReference>
<gene>
    <name evidence="17" type="ORF">CAL22_10930</name>
</gene>
<dbReference type="GO" id="GO:0009279">
    <property type="term" value="C:cell outer membrane"/>
    <property type="evidence" value="ECO:0007669"/>
    <property type="project" value="UniProtKB-SubCell"/>
</dbReference>
<evidence type="ECO:0000256" key="9">
    <source>
        <dbReference type="ARBA" id="ARBA00023065"/>
    </source>
</evidence>
<dbReference type="Gene3D" id="3.10.560.10">
    <property type="entry name" value="Outer membrane lipoprotein wza domain like"/>
    <property type="match status" value="2"/>
</dbReference>
<keyword evidence="10" id="KW-0626">Porin</keyword>
<organism evidence="17 18">
    <name type="scientific">Bordetella genomosp. 12</name>
    <dbReference type="NCBI Taxonomy" id="463035"/>
    <lineage>
        <taxon>Bacteria</taxon>
        <taxon>Pseudomonadati</taxon>
        <taxon>Pseudomonadota</taxon>
        <taxon>Betaproteobacteria</taxon>
        <taxon>Burkholderiales</taxon>
        <taxon>Alcaligenaceae</taxon>
        <taxon>Bordetella</taxon>
    </lineage>
</organism>